<organism evidence="1 2">
    <name type="scientific">Exiguobacterium antarcticum</name>
    <dbReference type="NCBI Taxonomy" id="132920"/>
    <lineage>
        <taxon>Bacteria</taxon>
        <taxon>Bacillati</taxon>
        <taxon>Bacillota</taxon>
        <taxon>Bacilli</taxon>
        <taxon>Bacillales</taxon>
        <taxon>Bacillales Family XII. Incertae Sedis</taxon>
        <taxon>Exiguobacterium</taxon>
    </lineage>
</organism>
<comment type="caution">
    <text evidence="1">The sequence shown here is derived from an EMBL/GenBank/DDBJ whole genome shotgun (WGS) entry which is preliminary data.</text>
</comment>
<dbReference type="RefSeq" id="WP_282357404.1">
    <property type="nucleotide sequence ID" value="NZ_JASBQV010000039.1"/>
</dbReference>
<name>A0ABT6R6D8_9BACL</name>
<proteinExistence type="predicted"/>
<keyword evidence="2" id="KW-1185">Reference proteome</keyword>
<dbReference type="EMBL" id="JASBQV010000039">
    <property type="protein sequence ID" value="MDI3236398.1"/>
    <property type="molecule type" value="Genomic_DNA"/>
</dbReference>
<dbReference type="Proteomes" id="UP001243286">
    <property type="component" value="Unassembled WGS sequence"/>
</dbReference>
<evidence type="ECO:0000313" key="1">
    <source>
        <dbReference type="EMBL" id="MDI3236398.1"/>
    </source>
</evidence>
<accession>A0ABT6R6D8</accession>
<evidence type="ECO:0000313" key="2">
    <source>
        <dbReference type="Proteomes" id="UP001243286"/>
    </source>
</evidence>
<gene>
    <name evidence="1" type="ORF">QK289_15390</name>
</gene>
<reference evidence="1 2" key="1">
    <citation type="submission" date="2023-04" db="EMBL/GenBank/DDBJ databases">
        <title>Antarctic isolates genomes.</title>
        <authorList>
            <person name="Dimov S.G."/>
        </authorList>
    </citation>
    <scope>NUCLEOTIDE SEQUENCE [LARGE SCALE GENOMIC DNA]</scope>
    <source>
        <strain evidence="1 2">AL19</strain>
    </source>
</reference>
<protein>
    <submittedName>
        <fullName evidence="1">Uncharacterized protein</fullName>
    </submittedName>
</protein>
<sequence>MEAFEKRQYEKRLREYPEYFEFCLVQDYEAKYVGERLYTFDADEVSLQCFVQGPNFEVISIIFPKQLFEREFLLQWLSYFGIHVGAAGKAARVPNAASIDRSYLFFDHIVTRYVKGQDTITVKRVGMEEWTDYNRPLVEKILDKEGRRIPIPMVVLNDEIFPECPRLKFDRKVDAVVVNGTIMNIDRIDEYGDGIGFYRKNIREPIAFMENEDVVIVIDVFEDSLDGGKICQVTYMPMFDPSTSEKT</sequence>